<organism evidence="1 2">
    <name type="scientific">Corynebacterium rouxii</name>
    <dbReference type="NCBI Taxonomy" id="2719119"/>
    <lineage>
        <taxon>Bacteria</taxon>
        <taxon>Bacillati</taxon>
        <taxon>Actinomycetota</taxon>
        <taxon>Actinomycetes</taxon>
        <taxon>Mycobacteriales</taxon>
        <taxon>Corynebacteriaceae</taxon>
        <taxon>Corynebacterium</taxon>
    </lineage>
</organism>
<evidence type="ECO:0008006" key="3">
    <source>
        <dbReference type="Google" id="ProtNLM"/>
    </source>
</evidence>
<reference evidence="1 2" key="1">
    <citation type="submission" date="2019-11" db="EMBL/GenBank/DDBJ databases">
        <authorList>
            <person name="Brisse S."/>
        </authorList>
    </citation>
    <scope>NUCLEOTIDE SEQUENCE [LARGE SCALE GENOMIC DNA]</scope>
    <source>
        <strain evidence="1">FRC0190</strain>
    </source>
</reference>
<accession>A0A6I8MG92</accession>
<gene>
    <name evidence="1" type="ORF">FRC0190_00309</name>
</gene>
<evidence type="ECO:0000313" key="1">
    <source>
        <dbReference type="EMBL" id="VZH84283.1"/>
    </source>
</evidence>
<dbReference type="RefSeq" id="WP_155871383.1">
    <property type="nucleotide sequence ID" value="NZ_CP168248.1"/>
</dbReference>
<dbReference type="KEGG" id="crf:FRC0190_00309"/>
<name>A0A6I8MG92_9CORY</name>
<dbReference type="AlphaFoldDB" id="A0A6I8MG92"/>
<protein>
    <recommendedName>
        <fullName evidence="3">Oxidoreductase</fullName>
    </recommendedName>
</protein>
<sequence>MNGLLDREDIRTLLTEAESAIAAVHRRPVSLRRSDLTSAEGVLRGARSSAQLTPQISEQHHISAYSVLAPDLIERSATTFVRAPLQLLARIDVLSGGTGRPEQGSVALQSLAGFIAARPHAGLGPAVVHGEILAHAPFGPRSAIVARVASRVLAYGLGFDPRGLCVPEPYLRRHHDDYQRCADHWADSADAAADFVALHLRAWIAGAAEAESIAAAV</sequence>
<dbReference type="EMBL" id="LR738855">
    <property type="protein sequence ID" value="VZH84283.1"/>
    <property type="molecule type" value="Genomic_DNA"/>
</dbReference>
<proteinExistence type="predicted"/>
<evidence type="ECO:0000313" key="2">
    <source>
        <dbReference type="Proteomes" id="UP000423525"/>
    </source>
</evidence>
<dbReference type="Proteomes" id="UP000423525">
    <property type="component" value="Chromosome"/>
</dbReference>